<evidence type="ECO:0008006" key="3">
    <source>
        <dbReference type="Google" id="ProtNLM"/>
    </source>
</evidence>
<name>A0A418R0T3_9BACT</name>
<dbReference type="EMBL" id="QYCN01000010">
    <property type="protein sequence ID" value="RIY11005.1"/>
    <property type="molecule type" value="Genomic_DNA"/>
</dbReference>
<reference evidence="1 2" key="1">
    <citation type="submission" date="2018-09" db="EMBL/GenBank/DDBJ databases">
        <authorList>
            <person name="Zeman M."/>
            <person name="Pardy F."/>
        </authorList>
    </citation>
    <scope>NUCLEOTIDE SEQUENCE [LARGE SCALE GENOMIC DNA]</scope>
    <source>
        <strain evidence="1 2">CCM 8852</strain>
    </source>
</reference>
<evidence type="ECO:0000313" key="1">
    <source>
        <dbReference type="EMBL" id="RIY11005.1"/>
    </source>
</evidence>
<sequence>MQVGVRYGVLKGAWSLALGRALDLPTGDKNRRGFGYQDPVIFISLPTGDGEWNVWGRAALSHSFAPRLPAYVTFDAGYNQRTQGFTSQYTYGAEVGYQVGYQVGKAWLTASVRPLANVHQPNTEKFGAIGLGEGVAYSSAALGLNYAVTKHWWATANVAAGFGRLRNVYSGLQPTLGVAFEW</sequence>
<protein>
    <recommendedName>
        <fullName evidence="3">Outer membrane protein beta-barrel domain-containing protein</fullName>
    </recommendedName>
</protein>
<comment type="caution">
    <text evidence="1">The sequence shown here is derived from an EMBL/GenBank/DDBJ whole genome shotgun (WGS) entry which is preliminary data.</text>
</comment>
<organism evidence="1 2">
    <name type="scientific">Hymenobacter rubripertinctus</name>
    <dbReference type="NCBI Taxonomy" id="2029981"/>
    <lineage>
        <taxon>Bacteria</taxon>
        <taxon>Pseudomonadati</taxon>
        <taxon>Bacteroidota</taxon>
        <taxon>Cytophagia</taxon>
        <taxon>Cytophagales</taxon>
        <taxon>Hymenobacteraceae</taxon>
        <taxon>Hymenobacter</taxon>
    </lineage>
</organism>
<evidence type="ECO:0000313" key="2">
    <source>
        <dbReference type="Proteomes" id="UP000284250"/>
    </source>
</evidence>
<dbReference type="RefSeq" id="WP_119655323.1">
    <property type="nucleotide sequence ID" value="NZ_JBHUOI010000009.1"/>
</dbReference>
<proteinExistence type="predicted"/>
<gene>
    <name evidence="1" type="ORF">D0T11_08320</name>
</gene>
<dbReference type="AlphaFoldDB" id="A0A418R0T3"/>
<reference evidence="1 2" key="2">
    <citation type="submission" date="2019-01" db="EMBL/GenBank/DDBJ databases">
        <title>Hymenobacter humicola sp. nov., isolated from soils in Antarctica.</title>
        <authorList>
            <person name="Sedlacek I."/>
            <person name="Holochova P."/>
            <person name="Kralova S."/>
            <person name="Pantucek R."/>
            <person name="Stankova E."/>
            <person name="Vrbovska V."/>
            <person name="Kristofova L."/>
            <person name="Svec P."/>
            <person name="Busse H.-J."/>
        </authorList>
    </citation>
    <scope>NUCLEOTIDE SEQUENCE [LARGE SCALE GENOMIC DNA]</scope>
    <source>
        <strain evidence="1 2">CCM 8852</strain>
    </source>
</reference>
<keyword evidence="2" id="KW-1185">Reference proteome</keyword>
<accession>A0A418R0T3</accession>
<dbReference type="Proteomes" id="UP000284250">
    <property type="component" value="Unassembled WGS sequence"/>
</dbReference>